<organism evidence="1 2">
    <name type="scientific">Yersinia frederiksenii</name>
    <dbReference type="NCBI Taxonomy" id="29484"/>
    <lineage>
        <taxon>Bacteria</taxon>
        <taxon>Pseudomonadati</taxon>
        <taxon>Pseudomonadota</taxon>
        <taxon>Gammaproteobacteria</taxon>
        <taxon>Enterobacterales</taxon>
        <taxon>Yersiniaceae</taxon>
        <taxon>Yersinia</taxon>
    </lineage>
</organism>
<evidence type="ECO:0000313" key="2">
    <source>
        <dbReference type="Proteomes" id="UP000046784"/>
    </source>
</evidence>
<dbReference type="RefSeq" id="WP_057645908.1">
    <property type="nucleotide sequence ID" value="NZ_CABMMF010000066.1"/>
</dbReference>
<protein>
    <recommendedName>
        <fullName evidence="3">Pyocin immunity protein</fullName>
    </recommendedName>
</protein>
<comment type="caution">
    <text evidence="1">The sequence shown here is derived from an EMBL/GenBank/DDBJ whole genome shotgun (WGS) entry which is preliminary data.</text>
</comment>
<accession>A0AAI9EQ81</accession>
<sequence length="169" mass="19701">MSIDVEKLIKQIGKGYENIYEQGLIPYKMKPSGTVSDDILRLDMKREGIFLSFINNQDKNLKEVTLWLEDESKTDWVFPNSMPFGLQPVMTQRWVRELFGQPMTYVDARVIMTIYVGVEETYVLPVPDQNIAVAFSYNKYFFVSSITFIQLERAKEIQKALDKKRPEGK</sequence>
<dbReference type="EMBL" id="CGCB01000066">
    <property type="protein sequence ID" value="CFR16637.1"/>
    <property type="molecule type" value="Genomic_DNA"/>
</dbReference>
<dbReference type="InterPro" id="IPR045657">
    <property type="entry name" value="DUF6392"/>
</dbReference>
<proteinExistence type="predicted"/>
<reference evidence="1 2" key="1">
    <citation type="submission" date="2015-03" db="EMBL/GenBank/DDBJ databases">
        <authorList>
            <consortium name="Pathogen Informatics"/>
            <person name="Murphy D."/>
        </authorList>
    </citation>
    <scope>NUCLEOTIDE SEQUENCE [LARGE SCALE GENOMIC DNA]</scope>
    <source>
        <strain evidence="1 2">3400/83</strain>
    </source>
</reference>
<name>A0AAI9EQ81_YERFR</name>
<dbReference type="Proteomes" id="UP000046784">
    <property type="component" value="Unassembled WGS sequence"/>
</dbReference>
<evidence type="ECO:0000313" key="1">
    <source>
        <dbReference type="EMBL" id="CFR16637.1"/>
    </source>
</evidence>
<gene>
    <name evidence="1" type="ORF">ERS008524_04489</name>
</gene>
<dbReference type="AlphaFoldDB" id="A0AAI9EQ81"/>
<evidence type="ECO:0008006" key="3">
    <source>
        <dbReference type="Google" id="ProtNLM"/>
    </source>
</evidence>
<dbReference type="Pfam" id="PF19929">
    <property type="entry name" value="DUF6392"/>
    <property type="match status" value="1"/>
</dbReference>